<gene>
    <name evidence="11" type="ORF">M3D15_02455</name>
</gene>
<accession>A0ABT2HV68</accession>
<organism evidence="11 12">
    <name type="scientific">Pseudoclavibacter albus</name>
    <dbReference type="NCBI Taxonomy" id="272241"/>
    <lineage>
        <taxon>Bacteria</taxon>
        <taxon>Bacillati</taxon>
        <taxon>Actinomycetota</taxon>
        <taxon>Actinomycetes</taxon>
        <taxon>Micrococcales</taxon>
        <taxon>Microbacteriaceae</taxon>
        <taxon>Pseudoclavibacter</taxon>
    </lineage>
</organism>
<evidence type="ECO:0000256" key="5">
    <source>
        <dbReference type="ARBA" id="ARBA00022692"/>
    </source>
</evidence>
<evidence type="ECO:0000256" key="3">
    <source>
        <dbReference type="ARBA" id="ARBA00022448"/>
    </source>
</evidence>
<dbReference type="InterPro" id="IPR005829">
    <property type="entry name" value="Sugar_transporter_CS"/>
</dbReference>
<feature type="transmembrane region" description="Helical" evidence="9">
    <location>
        <begin position="289"/>
        <end position="309"/>
    </location>
</feature>
<feature type="transmembrane region" description="Helical" evidence="9">
    <location>
        <begin position="199"/>
        <end position="218"/>
    </location>
</feature>
<reference evidence="11 12" key="1">
    <citation type="submission" date="2022-04" db="EMBL/GenBank/DDBJ databases">
        <title>Human microbiome associated bacterial genomes.</title>
        <authorList>
            <person name="Sandstrom S."/>
            <person name="Salamzade R."/>
            <person name="Kalan L.R."/>
        </authorList>
    </citation>
    <scope>NUCLEOTIDE SEQUENCE [LARGE SCALE GENOMIC DNA]</scope>
    <source>
        <strain evidence="12">p3-SID1799</strain>
    </source>
</reference>
<evidence type="ECO:0000256" key="4">
    <source>
        <dbReference type="ARBA" id="ARBA00022475"/>
    </source>
</evidence>
<dbReference type="RefSeq" id="WP_260103819.1">
    <property type="nucleotide sequence ID" value="NZ_JALXSQ010000005.1"/>
</dbReference>
<feature type="domain" description="Major facilitator superfamily (MFS) profile" evidence="10">
    <location>
        <begin position="27"/>
        <end position="431"/>
    </location>
</feature>
<dbReference type="EMBL" id="JALXSQ010000005">
    <property type="protein sequence ID" value="MCT2042206.1"/>
    <property type="molecule type" value="Genomic_DNA"/>
</dbReference>
<dbReference type="Gene3D" id="1.20.1250.20">
    <property type="entry name" value="MFS general substrate transporter like domains"/>
    <property type="match status" value="2"/>
</dbReference>
<dbReference type="Pfam" id="PF07690">
    <property type="entry name" value="MFS_1"/>
    <property type="match status" value="1"/>
</dbReference>
<comment type="subcellular location">
    <subcellularLocation>
        <location evidence="1">Cell membrane</location>
        <topology evidence="1">Multi-pass membrane protein</topology>
    </subcellularLocation>
</comment>
<name>A0ABT2HV68_9MICO</name>
<comment type="similarity">
    <text evidence="2">Belongs to the major facilitator superfamily. Metabolite:H+ Symporter (MHS) family (TC 2.A.1.6) family.</text>
</comment>
<dbReference type="PROSITE" id="PS00217">
    <property type="entry name" value="SUGAR_TRANSPORT_2"/>
    <property type="match status" value="1"/>
</dbReference>
<feature type="transmembrane region" description="Helical" evidence="9">
    <location>
        <begin position="123"/>
        <end position="143"/>
    </location>
</feature>
<keyword evidence="4" id="KW-1003">Cell membrane</keyword>
<proteinExistence type="inferred from homology"/>
<evidence type="ECO:0000256" key="7">
    <source>
        <dbReference type="ARBA" id="ARBA00022989"/>
    </source>
</evidence>
<dbReference type="InterPro" id="IPR051084">
    <property type="entry name" value="H+-coupled_symporters"/>
</dbReference>
<keyword evidence="5 9" id="KW-0812">Transmembrane</keyword>
<dbReference type="PROSITE" id="PS50850">
    <property type="entry name" value="MFS"/>
    <property type="match status" value="1"/>
</dbReference>
<dbReference type="Proteomes" id="UP001525379">
    <property type="component" value="Unassembled WGS sequence"/>
</dbReference>
<dbReference type="InterPro" id="IPR005828">
    <property type="entry name" value="MFS_sugar_transport-like"/>
</dbReference>
<keyword evidence="7 9" id="KW-1133">Transmembrane helix</keyword>
<feature type="transmembrane region" description="Helical" evidence="9">
    <location>
        <begin position="65"/>
        <end position="91"/>
    </location>
</feature>
<keyword evidence="12" id="KW-1185">Reference proteome</keyword>
<feature type="transmembrane region" description="Helical" evidence="9">
    <location>
        <begin position="379"/>
        <end position="397"/>
    </location>
</feature>
<feature type="transmembrane region" description="Helical" evidence="9">
    <location>
        <begin position="318"/>
        <end position="336"/>
    </location>
</feature>
<dbReference type="SUPFAM" id="SSF103473">
    <property type="entry name" value="MFS general substrate transporter"/>
    <property type="match status" value="1"/>
</dbReference>
<protein>
    <submittedName>
        <fullName evidence="11">MFS transporter</fullName>
    </submittedName>
</protein>
<evidence type="ECO:0000256" key="1">
    <source>
        <dbReference type="ARBA" id="ARBA00004651"/>
    </source>
</evidence>
<sequence>MTETTATTGTAAPSQLTPAERQAVRKNLIGIGMGNLLEWFDWNVYTTFAVYLAAQAFSKEDPTSAFLQTLATFAVGFIARPFGGFLFGWIGDRRGRKFSLTLAILFASFGSLLIAALPSFADVGVFASVMLVVARIIQGLAHGGELPSSQVFLSEVAPDRHRGLWSSWIYVSGTAGVLLGVIFGAVLNAALTPEQLDSFGWRIPFVVGSLAGLYTLYLRRNMKETDNFTEAQEAGLIRENIFMQLFRHWGAALKVIGLTVGITVAYYVWAISAPTYANKVLGMDRGETLWAGIIGNIVLIIALPVWGIIADRWGRKPVMMLSAFSTAGLTLPLNAIELDNFVSLTLGISGMSLLLAGALSIMPALFAELFPAEVRTAGVGLPYSIAVALFGGTAPMLQAWSADLAFDFFPYYVVGLLVLTGCTVFLTRETKGIVLDEAHEL</sequence>
<dbReference type="InterPro" id="IPR020846">
    <property type="entry name" value="MFS_dom"/>
</dbReference>
<feature type="transmembrane region" description="Helical" evidence="9">
    <location>
        <begin position="409"/>
        <end position="427"/>
    </location>
</feature>
<dbReference type="PANTHER" id="PTHR43528:SF1">
    <property type="entry name" value="ALPHA-KETOGLUTARATE PERMEASE"/>
    <property type="match status" value="1"/>
</dbReference>
<feature type="transmembrane region" description="Helical" evidence="9">
    <location>
        <begin position="251"/>
        <end position="269"/>
    </location>
</feature>
<evidence type="ECO:0000256" key="6">
    <source>
        <dbReference type="ARBA" id="ARBA00022847"/>
    </source>
</evidence>
<dbReference type="InterPro" id="IPR036259">
    <property type="entry name" value="MFS_trans_sf"/>
</dbReference>
<keyword evidence="6" id="KW-0769">Symport</keyword>
<evidence type="ECO:0000313" key="11">
    <source>
        <dbReference type="EMBL" id="MCT2042206.1"/>
    </source>
</evidence>
<feature type="transmembrane region" description="Helical" evidence="9">
    <location>
        <begin position="164"/>
        <end position="187"/>
    </location>
</feature>
<evidence type="ECO:0000256" key="2">
    <source>
        <dbReference type="ARBA" id="ARBA00008240"/>
    </source>
</evidence>
<keyword evidence="8 9" id="KW-0472">Membrane</keyword>
<evidence type="ECO:0000256" key="9">
    <source>
        <dbReference type="SAM" id="Phobius"/>
    </source>
</evidence>
<feature type="transmembrane region" description="Helical" evidence="9">
    <location>
        <begin position="98"/>
        <end position="117"/>
    </location>
</feature>
<comment type="caution">
    <text evidence="11">The sequence shown here is derived from an EMBL/GenBank/DDBJ whole genome shotgun (WGS) entry which is preliminary data.</text>
</comment>
<keyword evidence="3" id="KW-0813">Transport</keyword>
<evidence type="ECO:0000256" key="8">
    <source>
        <dbReference type="ARBA" id="ARBA00023136"/>
    </source>
</evidence>
<dbReference type="Pfam" id="PF00083">
    <property type="entry name" value="Sugar_tr"/>
    <property type="match status" value="1"/>
</dbReference>
<feature type="transmembrane region" description="Helical" evidence="9">
    <location>
        <begin position="342"/>
        <end position="367"/>
    </location>
</feature>
<evidence type="ECO:0000259" key="10">
    <source>
        <dbReference type="PROSITE" id="PS50850"/>
    </source>
</evidence>
<dbReference type="PANTHER" id="PTHR43528">
    <property type="entry name" value="ALPHA-KETOGLUTARATE PERMEASE"/>
    <property type="match status" value="1"/>
</dbReference>
<dbReference type="InterPro" id="IPR011701">
    <property type="entry name" value="MFS"/>
</dbReference>
<evidence type="ECO:0000313" key="12">
    <source>
        <dbReference type="Proteomes" id="UP001525379"/>
    </source>
</evidence>